<organism evidence="2 3">
    <name type="scientific">Pseudarthrobacter niigatensis</name>
    <dbReference type="NCBI Taxonomy" id="369935"/>
    <lineage>
        <taxon>Bacteria</taxon>
        <taxon>Bacillati</taxon>
        <taxon>Actinomycetota</taxon>
        <taxon>Actinomycetes</taxon>
        <taxon>Micrococcales</taxon>
        <taxon>Micrococcaceae</taxon>
        <taxon>Pseudarthrobacter</taxon>
    </lineage>
</organism>
<accession>A0AAJ1SQD6</accession>
<evidence type="ECO:0000259" key="1">
    <source>
        <dbReference type="Pfam" id="PF03457"/>
    </source>
</evidence>
<evidence type="ECO:0000313" key="2">
    <source>
        <dbReference type="EMBL" id="MDQ0144736.1"/>
    </source>
</evidence>
<dbReference type="Proteomes" id="UP001239267">
    <property type="component" value="Unassembled WGS sequence"/>
</dbReference>
<name>A0AAJ1SQD6_9MICC</name>
<dbReference type="AlphaFoldDB" id="A0AAJ1SQD6"/>
<dbReference type="RefSeq" id="WP_307357027.1">
    <property type="nucleotide sequence ID" value="NZ_JAUSTB010000001.1"/>
</dbReference>
<dbReference type="Gene3D" id="6.10.140.530">
    <property type="match status" value="1"/>
</dbReference>
<reference evidence="2 3" key="1">
    <citation type="submission" date="2023-07" db="EMBL/GenBank/DDBJ databases">
        <title>Sorghum-associated microbial communities from plants grown in Nebraska, USA.</title>
        <authorList>
            <person name="Schachtman D."/>
        </authorList>
    </citation>
    <scope>NUCLEOTIDE SEQUENCE [LARGE SCALE GENOMIC DNA]</scope>
    <source>
        <strain evidence="2 3">DS1001</strain>
    </source>
</reference>
<evidence type="ECO:0000313" key="3">
    <source>
        <dbReference type="Proteomes" id="UP001239267"/>
    </source>
</evidence>
<sequence length="217" mass="24271">MSQARRSAPDAEWVLMYRSGIPGPKIAAVVGAAETTVRYHLAVAARQDPGIRTAHQAALSPRQRLTAPGQRNLDDILALYATEGRLPARDGTDRERALATWLQRRRKEAADGDLSPICAHALDTIPGWRDQATKRDADEARWKQRLGELAAYLAAGNELPRHNKTDDQEERTLGVWLHTQRITLRAGKLTPVREKQLNETVAGWRQGRPRRGANSRR</sequence>
<keyword evidence="3" id="KW-1185">Reference proteome</keyword>
<protein>
    <recommendedName>
        <fullName evidence="1">Helicase-associated domain-containing protein</fullName>
    </recommendedName>
</protein>
<feature type="domain" description="Helicase-associated" evidence="1">
    <location>
        <begin position="139"/>
        <end position="199"/>
    </location>
</feature>
<proteinExistence type="predicted"/>
<gene>
    <name evidence="2" type="ORF">J2T23_000610</name>
</gene>
<dbReference type="EMBL" id="JAUSTB010000001">
    <property type="protein sequence ID" value="MDQ0144736.1"/>
    <property type="molecule type" value="Genomic_DNA"/>
</dbReference>
<dbReference type="Pfam" id="PF03457">
    <property type="entry name" value="HA"/>
    <property type="match status" value="1"/>
</dbReference>
<comment type="caution">
    <text evidence="2">The sequence shown here is derived from an EMBL/GenBank/DDBJ whole genome shotgun (WGS) entry which is preliminary data.</text>
</comment>
<dbReference type="InterPro" id="IPR005114">
    <property type="entry name" value="Helicase_assoc"/>
</dbReference>